<evidence type="ECO:0000313" key="1">
    <source>
        <dbReference type="EMBL" id="KAJ5218917.1"/>
    </source>
</evidence>
<organism evidence="1 2">
    <name type="scientific">Penicillium cinerascens</name>
    <dbReference type="NCBI Taxonomy" id="70096"/>
    <lineage>
        <taxon>Eukaryota</taxon>
        <taxon>Fungi</taxon>
        <taxon>Dikarya</taxon>
        <taxon>Ascomycota</taxon>
        <taxon>Pezizomycotina</taxon>
        <taxon>Eurotiomycetes</taxon>
        <taxon>Eurotiomycetidae</taxon>
        <taxon>Eurotiales</taxon>
        <taxon>Aspergillaceae</taxon>
        <taxon>Penicillium</taxon>
    </lineage>
</organism>
<dbReference type="Proteomes" id="UP001150904">
    <property type="component" value="Unassembled WGS sequence"/>
</dbReference>
<dbReference type="GeneID" id="83175379"/>
<proteinExistence type="predicted"/>
<reference evidence="1" key="1">
    <citation type="submission" date="2022-12" db="EMBL/GenBank/DDBJ databases">
        <authorList>
            <person name="Petersen C."/>
        </authorList>
    </citation>
    <scope>NUCLEOTIDE SEQUENCE</scope>
    <source>
        <strain evidence="1">IBT 15544</strain>
    </source>
</reference>
<sequence length="215" mass="23533">MPTQFQVTRESPDHNYYVVTDDDQGGQHQFYIENAPYATQKSDLTFYDGADSDGPVIGLSKFLRGSADCDVTLVDEQLKEDWVCVMKKGFMSMKYTFQIPVRGELGSFAWKKTRSIGSGSTSHGNMKLVDEQSQDVVAVFSSDRFSLVTGRLDMREDYGDSFDRWALVTGIAVRESQRRQNVRSMRAKENVYSMGGSGGGVGLAGGGKGMAGGGA</sequence>
<reference evidence="1" key="2">
    <citation type="journal article" date="2023" name="IMA Fungus">
        <title>Comparative genomic study of the Penicillium genus elucidates a diverse pangenome and 15 lateral gene transfer events.</title>
        <authorList>
            <person name="Petersen C."/>
            <person name="Sorensen T."/>
            <person name="Nielsen M.R."/>
            <person name="Sondergaard T.E."/>
            <person name="Sorensen J.L."/>
            <person name="Fitzpatrick D.A."/>
            <person name="Frisvad J.C."/>
            <person name="Nielsen K.L."/>
        </authorList>
    </citation>
    <scope>NUCLEOTIDE SEQUENCE</scope>
    <source>
        <strain evidence="1">IBT 15544</strain>
    </source>
</reference>
<dbReference type="AlphaFoldDB" id="A0A9W9NFH9"/>
<keyword evidence="2" id="KW-1185">Reference proteome</keyword>
<name>A0A9W9NFH9_9EURO</name>
<comment type="caution">
    <text evidence="1">The sequence shown here is derived from an EMBL/GenBank/DDBJ whole genome shotgun (WGS) entry which is preliminary data.</text>
</comment>
<dbReference type="OrthoDB" id="3431997at2759"/>
<evidence type="ECO:0000313" key="2">
    <source>
        <dbReference type="Proteomes" id="UP001150904"/>
    </source>
</evidence>
<dbReference type="RefSeq" id="XP_058313490.1">
    <property type="nucleotide sequence ID" value="XM_058448079.1"/>
</dbReference>
<protein>
    <submittedName>
        <fullName evidence="1">Uncharacterized protein</fullName>
    </submittedName>
</protein>
<accession>A0A9W9NFH9</accession>
<dbReference type="EMBL" id="JAPQKR010000004">
    <property type="protein sequence ID" value="KAJ5218917.1"/>
    <property type="molecule type" value="Genomic_DNA"/>
</dbReference>
<gene>
    <name evidence="1" type="ORF">N7498_001016</name>
</gene>